<comment type="caution">
    <text evidence="1">The sequence shown here is derived from an EMBL/GenBank/DDBJ whole genome shotgun (WGS) entry which is preliminary data.</text>
</comment>
<evidence type="ECO:0000313" key="2">
    <source>
        <dbReference type="Proteomes" id="UP000553632"/>
    </source>
</evidence>
<evidence type="ECO:0000313" key="1">
    <source>
        <dbReference type="EMBL" id="KAF4744056.1"/>
    </source>
</evidence>
<proteinExistence type="predicted"/>
<reference evidence="1 2" key="1">
    <citation type="submission" date="2020-04" db="EMBL/GenBank/DDBJ databases">
        <title>Perkinsus olseni comparative genomics.</title>
        <authorList>
            <person name="Bogema D.R."/>
        </authorList>
    </citation>
    <scope>NUCLEOTIDE SEQUENCE [LARGE SCALE GENOMIC DNA]</scope>
    <source>
        <strain evidence="1 2">ATCC PRA-207</strain>
    </source>
</reference>
<dbReference type="EMBL" id="JABANO010011084">
    <property type="protein sequence ID" value="KAF4744056.1"/>
    <property type="molecule type" value="Genomic_DNA"/>
</dbReference>
<gene>
    <name evidence="1" type="ORF">FOZ63_018493</name>
</gene>
<organism evidence="1 2">
    <name type="scientific">Perkinsus olseni</name>
    <name type="common">Perkinsus atlanticus</name>
    <dbReference type="NCBI Taxonomy" id="32597"/>
    <lineage>
        <taxon>Eukaryota</taxon>
        <taxon>Sar</taxon>
        <taxon>Alveolata</taxon>
        <taxon>Perkinsozoa</taxon>
        <taxon>Perkinsea</taxon>
        <taxon>Perkinsida</taxon>
        <taxon>Perkinsidae</taxon>
        <taxon>Perkinsus</taxon>
    </lineage>
</organism>
<dbReference type="AlphaFoldDB" id="A0A7J6TI28"/>
<protein>
    <submittedName>
        <fullName evidence="1">Uncharacterized protein</fullName>
    </submittedName>
</protein>
<name>A0A7J6TI28_PEROL</name>
<accession>A0A7J6TI28</accession>
<sequence>MASHERKGAALFPSLESALSRACRGPGHGSPALAVKLLRSDSLLQTTASTAIVTAAVANRCVYYATGTHRSSVYRWYPDDNQVEQIHPPSPSTGQR</sequence>
<feature type="non-terminal residue" evidence="1">
    <location>
        <position position="1"/>
    </location>
</feature>
<keyword evidence="2" id="KW-1185">Reference proteome</keyword>
<dbReference type="Proteomes" id="UP000553632">
    <property type="component" value="Unassembled WGS sequence"/>
</dbReference>